<comment type="caution">
    <text evidence="2">The sequence shown here is derived from an EMBL/GenBank/DDBJ whole genome shotgun (WGS) entry which is preliminary data.</text>
</comment>
<proteinExistence type="predicted"/>
<dbReference type="InterPro" id="IPR029068">
    <property type="entry name" value="Glyas_Bleomycin-R_OHBP_Dase"/>
</dbReference>
<dbReference type="PANTHER" id="PTHR21366">
    <property type="entry name" value="GLYOXALASE FAMILY PROTEIN"/>
    <property type="match status" value="1"/>
</dbReference>
<feature type="domain" description="VOC" evidence="1">
    <location>
        <begin position="5"/>
        <end position="131"/>
    </location>
</feature>
<reference evidence="2 3" key="1">
    <citation type="submission" date="2024-06" db="EMBL/GenBank/DDBJ databases">
        <authorList>
            <person name="Kraege A."/>
            <person name="Thomma B."/>
        </authorList>
    </citation>
    <scope>NUCLEOTIDE SEQUENCE [LARGE SCALE GENOMIC DNA]</scope>
</reference>
<dbReference type="EMBL" id="CAXHTA020000015">
    <property type="protein sequence ID" value="CAL5225867.1"/>
    <property type="molecule type" value="Genomic_DNA"/>
</dbReference>
<protein>
    <submittedName>
        <fullName evidence="2">G8652 protein</fullName>
    </submittedName>
</protein>
<organism evidence="2 3">
    <name type="scientific">Coccomyxa viridis</name>
    <dbReference type="NCBI Taxonomy" id="1274662"/>
    <lineage>
        <taxon>Eukaryota</taxon>
        <taxon>Viridiplantae</taxon>
        <taxon>Chlorophyta</taxon>
        <taxon>core chlorophytes</taxon>
        <taxon>Trebouxiophyceae</taxon>
        <taxon>Trebouxiophyceae incertae sedis</taxon>
        <taxon>Coccomyxaceae</taxon>
        <taxon>Coccomyxa</taxon>
    </lineage>
</organism>
<dbReference type="InterPro" id="IPR037523">
    <property type="entry name" value="VOC_core"/>
</dbReference>
<evidence type="ECO:0000313" key="3">
    <source>
        <dbReference type="Proteomes" id="UP001497392"/>
    </source>
</evidence>
<dbReference type="InterPro" id="IPR004360">
    <property type="entry name" value="Glyas_Fos-R_dOase_dom"/>
</dbReference>
<dbReference type="InterPro" id="IPR050383">
    <property type="entry name" value="GlyoxalaseI/FosfomycinResist"/>
</dbReference>
<dbReference type="PANTHER" id="PTHR21366:SF22">
    <property type="entry name" value="VOC DOMAIN-CONTAINING PROTEIN"/>
    <property type="match status" value="1"/>
</dbReference>
<dbReference type="SUPFAM" id="SSF54593">
    <property type="entry name" value="Glyoxalase/Bleomycin resistance protein/Dihydroxybiphenyl dioxygenase"/>
    <property type="match status" value="1"/>
</dbReference>
<dbReference type="Pfam" id="PF00903">
    <property type="entry name" value="Glyoxalase"/>
    <property type="match status" value="1"/>
</dbReference>
<evidence type="ECO:0000313" key="2">
    <source>
        <dbReference type="EMBL" id="CAL5225867.1"/>
    </source>
</evidence>
<dbReference type="PROSITE" id="PS51819">
    <property type="entry name" value="VOC"/>
    <property type="match status" value="1"/>
</dbReference>
<dbReference type="Proteomes" id="UP001497392">
    <property type="component" value="Unassembled WGS sequence"/>
</dbReference>
<dbReference type="Gene3D" id="3.10.180.10">
    <property type="entry name" value="2,3-Dihydroxybiphenyl 1,2-Dioxygenase, domain 1"/>
    <property type="match status" value="1"/>
</dbReference>
<name>A0ABP1G0V5_9CHLO</name>
<accession>A0ABP1G0V5</accession>
<sequence>MEIEALNHVGVRCTKVEAMEAFYLGTLGMKRSPNKANWLSAGGTYAVHLMPPLTTDDGSQPVDAARHFALQVKDLNAVVSRLLEKGEKPYQLALDSPQPHHLQNAEGSLSYGLGTVFVNDPDGNVVEFIELDRGIFANVSHIVGQ</sequence>
<keyword evidence="3" id="KW-1185">Reference proteome</keyword>
<evidence type="ECO:0000259" key="1">
    <source>
        <dbReference type="PROSITE" id="PS51819"/>
    </source>
</evidence>
<gene>
    <name evidence="2" type="primary">g8652</name>
    <name evidence="2" type="ORF">VP750_LOCUS7773</name>
</gene>